<evidence type="ECO:0000313" key="2">
    <source>
        <dbReference type="Proteomes" id="UP000286680"/>
    </source>
</evidence>
<dbReference type="PROSITE" id="PS51257">
    <property type="entry name" value="PROKAR_LIPOPROTEIN"/>
    <property type="match status" value="1"/>
</dbReference>
<dbReference type="InterPro" id="IPR021431">
    <property type="entry name" value="DUF3080"/>
</dbReference>
<gene>
    <name evidence="1" type="ORF">CWE23_08795</name>
</gene>
<sequence>MRGSVLRIGKSYQRLRAFQAGLLIVAGLVVGACSRPQTVVDSVHTLNQRIANTLSSEAAQLSYQPRPAPMPTIRSLKPVGEPAAMNFLTSLRLGHCEAGQLIAQRNSSLGRLEDGLMRYHDDVQLLSALRTCAQHPQSETIKAELQRAIADKHAQLSFDKAHAIATDKALRHALSIGAKSLVTLDDNVFNHQLNALLQLVEWLAQAPQQPAPAETSLARWRQQLAQADYLPRLLRSTIEMRLLLTQLQQQLPPLTAAAGCDGKGVPERAKVLQRVFMRFFIDATQSKLAQLTTQYQQLQPVLLTLAEAVPQPALQDYLRELSRQGEKLNQTSKAFVQPWQQLFMDCGFTSGQNSF</sequence>
<dbReference type="Pfam" id="PF11279">
    <property type="entry name" value="DUF3080"/>
    <property type="match status" value="1"/>
</dbReference>
<evidence type="ECO:0008006" key="3">
    <source>
        <dbReference type="Google" id="ProtNLM"/>
    </source>
</evidence>
<comment type="caution">
    <text evidence="1">The sequence shown here is derived from an EMBL/GenBank/DDBJ whole genome shotgun (WGS) entry which is preliminary data.</text>
</comment>
<dbReference type="Proteomes" id="UP000286680">
    <property type="component" value="Unassembled WGS sequence"/>
</dbReference>
<name>A0AA94JCZ3_9GAMM</name>
<dbReference type="RefSeq" id="WP_126820033.1">
    <property type="nucleotide sequence ID" value="NZ_PIPS01000002.1"/>
</dbReference>
<organism evidence="1 2">
    <name type="scientific">Idiomarina aquatica</name>
    <dbReference type="NCBI Taxonomy" id="1327752"/>
    <lineage>
        <taxon>Bacteria</taxon>
        <taxon>Pseudomonadati</taxon>
        <taxon>Pseudomonadota</taxon>
        <taxon>Gammaproteobacteria</taxon>
        <taxon>Alteromonadales</taxon>
        <taxon>Idiomarinaceae</taxon>
        <taxon>Idiomarina</taxon>
    </lineage>
</organism>
<evidence type="ECO:0000313" key="1">
    <source>
        <dbReference type="EMBL" id="RUO43432.1"/>
    </source>
</evidence>
<keyword evidence="2" id="KW-1185">Reference proteome</keyword>
<dbReference type="AlphaFoldDB" id="A0AA94JCZ3"/>
<reference evidence="2" key="1">
    <citation type="journal article" date="2018" name="Front. Microbiol.">
        <title>Genome-Based Analysis Reveals the Taxonomy and Diversity of the Family Idiomarinaceae.</title>
        <authorList>
            <person name="Liu Y."/>
            <person name="Lai Q."/>
            <person name="Shao Z."/>
        </authorList>
    </citation>
    <scope>NUCLEOTIDE SEQUENCE [LARGE SCALE GENOMIC DNA]</scope>
    <source>
        <strain evidence="2">SN-14</strain>
    </source>
</reference>
<proteinExistence type="predicted"/>
<accession>A0AA94JCZ3</accession>
<protein>
    <recommendedName>
        <fullName evidence="3">DUF3080 family protein</fullName>
    </recommendedName>
</protein>
<dbReference type="EMBL" id="PIPS01000002">
    <property type="protein sequence ID" value="RUO43432.1"/>
    <property type="molecule type" value="Genomic_DNA"/>
</dbReference>